<dbReference type="GO" id="GO:0016020">
    <property type="term" value="C:membrane"/>
    <property type="evidence" value="ECO:0007669"/>
    <property type="project" value="InterPro"/>
</dbReference>
<feature type="transmembrane region" description="Helical" evidence="17">
    <location>
        <begin position="186"/>
        <end position="209"/>
    </location>
</feature>
<evidence type="ECO:0000256" key="13">
    <source>
        <dbReference type="ARBA" id="ARBA00049221"/>
    </source>
</evidence>
<feature type="transmembrane region" description="Helical" evidence="17">
    <location>
        <begin position="12"/>
        <end position="31"/>
    </location>
</feature>
<dbReference type="InterPro" id="IPR006838">
    <property type="entry name" value="ADTRP_AIG1"/>
</dbReference>
<accession>H2MEE6</accession>
<name>H2MEE6_ORYLA</name>
<evidence type="ECO:0000256" key="9">
    <source>
        <dbReference type="ARBA" id="ARBA00047863"/>
    </source>
</evidence>
<comment type="catalytic activity">
    <reaction evidence="14">
        <text>13-(9Z-octadecenoyloxy)-octadecanoate + H2O = 13-hydroxy-octadecanoate + (9Z)-octadecenoate + H(+)</text>
        <dbReference type="Rhea" id="RHEA:52064"/>
        <dbReference type="ChEBI" id="CHEBI:15377"/>
        <dbReference type="ChEBI" id="CHEBI:15378"/>
        <dbReference type="ChEBI" id="CHEBI:30823"/>
        <dbReference type="ChEBI" id="CHEBI:136303"/>
        <dbReference type="ChEBI" id="CHEBI:136304"/>
    </reaction>
    <physiologicalReaction direction="left-to-right" evidence="14">
        <dbReference type="Rhea" id="RHEA:52065"/>
    </physiologicalReaction>
</comment>
<reference evidence="18 19" key="1">
    <citation type="journal article" date="2007" name="Nature">
        <title>The medaka draft genome and insights into vertebrate genome evolution.</title>
        <authorList>
            <person name="Kasahara M."/>
            <person name="Naruse K."/>
            <person name="Sasaki S."/>
            <person name="Nakatani Y."/>
            <person name="Qu W."/>
            <person name="Ahsan B."/>
            <person name="Yamada T."/>
            <person name="Nagayasu Y."/>
            <person name="Doi K."/>
            <person name="Kasai Y."/>
            <person name="Jindo T."/>
            <person name="Kobayashi D."/>
            <person name="Shimada A."/>
            <person name="Toyoda A."/>
            <person name="Kuroki Y."/>
            <person name="Fujiyama A."/>
            <person name="Sasaki T."/>
            <person name="Shimizu A."/>
            <person name="Asakawa S."/>
            <person name="Shimizu N."/>
            <person name="Hashimoto S."/>
            <person name="Yang J."/>
            <person name="Lee Y."/>
            <person name="Matsushima K."/>
            <person name="Sugano S."/>
            <person name="Sakaizumi M."/>
            <person name="Narita T."/>
            <person name="Ohishi K."/>
            <person name="Haga S."/>
            <person name="Ohta F."/>
            <person name="Nomoto H."/>
            <person name="Nogata K."/>
            <person name="Morishita T."/>
            <person name="Endo T."/>
            <person name="Shin-I T."/>
            <person name="Takeda H."/>
            <person name="Morishita S."/>
            <person name="Kohara Y."/>
        </authorList>
    </citation>
    <scope>NUCLEOTIDE SEQUENCE [LARGE SCALE GENOMIC DNA]</scope>
    <source>
        <strain evidence="18 19">Hd-rR</strain>
    </source>
</reference>
<evidence type="ECO:0000256" key="12">
    <source>
        <dbReference type="ARBA" id="ARBA00048800"/>
    </source>
</evidence>
<evidence type="ECO:0000313" key="19">
    <source>
        <dbReference type="Proteomes" id="UP000001038"/>
    </source>
</evidence>
<evidence type="ECO:0000256" key="15">
    <source>
        <dbReference type="ARBA" id="ARBA00049322"/>
    </source>
</evidence>
<comment type="similarity">
    <text evidence="3">Belongs to the AIG1 family.</text>
</comment>
<evidence type="ECO:0000256" key="4">
    <source>
        <dbReference type="ARBA" id="ARBA00022692"/>
    </source>
</evidence>
<comment type="catalytic activity">
    <reaction evidence="11">
        <text>12-(9Z-octadecenoyloxy)-octadecanoate + H2O = 12-hydroxyoctadecanoate + (9Z)-octadecenoate + H(+)</text>
        <dbReference type="Rhea" id="RHEA:52060"/>
        <dbReference type="ChEBI" id="CHEBI:15377"/>
        <dbReference type="ChEBI" id="CHEBI:15378"/>
        <dbReference type="ChEBI" id="CHEBI:30823"/>
        <dbReference type="ChEBI" id="CHEBI:84201"/>
        <dbReference type="ChEBI" id="CHEBI:136302"/>
    </reaction>
    <physiologicalReaction direction="left-to-right" evidence="11">
        <dbReference type="Rhea" id="RHEA:52061"/>
    </physiologicalReaction>
</comment>
<comment type="catalytic activity">
    <reaction evidence="13">
        <text>9-octadecanoyloxy-octadecanoate + H2O = 9-hydroxy-octadecanoate + octadecanoate + H(+)</text>
        <dbReference type="Rhea" id="RHEA:52096"/>
        <dbReference type="ChEBI" id="CHEBI:15377"/>
        <dbReference type="ChEBI" id="CHEBI:15378"/>
        <dbReference type="ChEBI" id="CHEBI:25629"/>
        <dbReference type="ChEBI" id="CHEBI:136286"/>
        <dbReference type="ChEBI" id="CHEBI:136373"/>
    </reaction>
    <physiologicalReaction direction="left-to-right" evidence="13">
        <dbReference type="Rhea" id="RHEA:52097"/>
    </physiologicalReaction>
</comment>
<reference evidence="18" key="3">
    <citation type="submission" date="2025-09" db="UniProtKB">
        <authorList>
            <consortium name="Ensembl"/>
        </authorList>
    </citation>
    <scope>IDENTIFICATION</scope>
    <source>
        <strain evidence="18">Hd-rR</strain>
    </source>
</reference>
<dbReference type="eggNOG" id="KOG3989">
    <property type="taxonomic scope" value="Eukaryota"/>
</dbReference>
<evidence type="ECO:0000256" key="5">
    <source>
        <dbReference type="ARBA" id="ARBA00022989"/>
    </source>
</evidence>
<proteinExistence type="inferred from homology"/>
<keyword evidence="6 17" id="KW-0472">Membrane</keyword>
<reference evidence="18" key="2">
    <citation type="submission" date="2025-08" db="UniProtKB">
        <authorList>
            <consortium name="Ensembl"/>
        </authorList>
    </citation>
    <scope>IDENTIFICATION</scope>
    <source>
        <strain evidence="18">Hd-rR</strain>
    </source>
</reference>
<evidence type="ECO:0000256" key="2">
    <source>
        <dbReference type="ARBA" id="ARBA00004127"/>
    </source>
</evidence>
<evidence type="ECO:0000256" key="1">
    <source>
        <dbReference type="ARBA" id="ARBA00000923"/>
    </source>
</evidence>
<keyword evidence="19" id="KW-1185">Reference proteome</keyword>
<gene>
    <name evidence="18" type="primary">LOC111948766</name>
</gene>
<comment type="catalytic activity">
    <reaction evidence="12">
        <text>9-(9Z-octadecenoyloxy)-octadecanoate + H2O = 9-hydroxy-octadecanoate + (9Z)-octadecenoate + H(+)</text>
        <dbReference type="Rhea" id="RHEA:52048"/>
        <dbReference type="ChEBI" id="CHEBI:15377"/>
        <dbReference type="ChEBI" id="CHEBI:15378"/>
        <dbReference type="ChEBI" id="CHEBI:30823"/>
        <dbReference type="ChEBI" id="CHEBI:136282"/>
        <dbReference type="ChEBI" id="CHEBI:136286"/>
    </reaction>
    <physiologicalReaction direction="left-to-right" evidence="12">
        <dbReference type="Rhea" id="RHEA:52049"/>
    </physiologicalReaction>
</comment>
<evidence type="ECO:0000256" key="16">
    <source>
        <dbReference type="ARBA" id="ARBA00049428"/>
    </source>
</evidence>
<feature type="transmembrane region" description="Helical" evidence="17">
    <location>
        <begin position="154"/>
        <end position="180"/>
    </location>
</feature>
<dbReference type="PANTHER" id="PTHR10989">
    <property type="entry name" value="ANDROGEN-INDUCED PROTEIN 1-RELATED"/>
    <property type="match status" value="1"/>
</dbReference>
<keyword evidence="4 17" id="KW-0812">Transmembrane</keyword>
<comment type="catalytic activity">
    <reaction evidence="9">
        <text>9-hexadecanoyloxy-octadecanoate + H2O = 9-hydroxy-octadecanoate + hexadecanoate + H(+)</text>
        <dbReference type="Rhea" id="RHEA:52052"/>
        <dbReference type="ChEBI" id="CHEBI:7896"/>
        <dbReference type="ChEBI" id="CHEBI:15377"/>
        <dbReference type="ChEBI" id="CHEBI:15378"/>
        <dbReference type="ChEBI" id="CHEBI:83670"/>
        <dbReference type="ChEBI" id="CHEBI:136286"/>
    </reaction>
    <physiologicalReaction direction="left-to-right" evidence="9">
        <dbReference type="Rhea" id="RHEA:52053"/>
    </physiologicalReaction>
</comment>
<evidence type="ECO:0000256" key="10">
    <source>
        <dbReference type="ARBA" id="ARBA00048680"/>
    </source>
</evidence>
<evidence type="ECO:0000256" key="14">
    <source>
        <dbReference type="ARBA" id="ARBA00049296"/>
    </source>
</evidence>
<dbReference type="AlphaFoldDB" id="H2MEE6"/>
<dbReference type="PANTHER" id="PTHR10989:SF19">
    <property type="entry name" value="ANDROGEN-DEPENDENT TFPI-REGULATING PROTEIN-LIKE"/>
    <property type="match status" value="1"/>
</dbReference>
<dbReference type="Proteomes" id="UP000001038">
    <property type="component" value="Chromosome 15"/>
</dbReference>
<dbReference type="GO" id="GO:0012505">
    <property type="term" value="C:endomembrane system"/>
    <property type="evidence" value="ECO:0000318"/>
    <property type="project" value="GO_Central"/>
</dbReference>
<evidence type="ECO:0000256" key="6">
    <source>
        <dbReference type="ARBA" id="ARBA00023136"/>
    </source>
</evidence>
<comment type="catalytic activity">
    <reaction evidence="10">
        <text>12-octadecanoyloxy-octadecanoate + H2O = 12-hydroxyoctadecanoate + octadecanoate + H(+)</text>
        <dbReference type="Rhea" id="RHEA:52080"/>
        <dbReference type="ChEBI" id="CHEBI:15377"/>
        <dbReference type="ChEBI" id="CHEBI:15378"/>
        <dbReference type="ChEBI" id="CHEBI:25629"/>
        <dbReference type="ChEBI" id="CHEBI:84201"/>
        <dbReference type="ChEBI" id="CHEBI:136330"/>
    </reaction>
    <physiologicalReaction direction="left-to-right" evidence="10">
        <dbReference type="Rhea" id="RHEA:52081"/>
    </physiologicalReaction>
</comment>
<dbReference type="InParanoid" id="H2MEE6"/>
<comment type="subcellular location">
    <subcellularLocation>
        <location evidence="2">Endomembrane system</location>
        <topology evidence="2">Multi-pass membrane protein</topology>
    </subcellularLocation>
</comment>
<feature type="transmembrane region" description="Helical" evidence="17">
    <location>
        <begin position="51"/>
        <end position="70"/>
    </location>
</feature>
<comment type="catalytic activity">
    <reaction evidence="15">
        <text>13-(9Z-hexadecenoyloxy)-octadecanoate + H2O = 13-hydroxy-octadecanoate + (9Z)-hexadecenoate + H(+)</text>
        <dbReference type="Rhea" id="RHEA:52076"/>
        <dbReference type="ChEBI" id="CHEBI:15377"/>
        <dbReference type="ChEBI" id="CHEBI:15378"/>
        <dbReference type="ChEBI" id="CHEBI:32372"/>
        <dbReference type="ChEBI" id="CHEBI:136304"/>
        <dbReference type="ChEBI" id="CHEBI:136315"/>
    </reaction>
    <physiologicalReaction direction="left-to-right" evidence="15">
        <dbReference type="Rhea" id="RHEA:52077"/>
    </physiologicalReaction>
</comment>
<evidence type="ECO:0000256" key="8">
    <source>
        <dbReference type="ARBA" id="ARBA00047427"/>
    </source>
</evidence>
<dbReference type="GeneTree" id="ENSGT00940000158284"/>
<comment type="catalytic activity">
    <reaction evidence="16">
        <text>12-(9Z-hexadecenoyloxy)-octadecanoate + H2O = 12-hydroxyoctadecanoate + (9Z)-hexadecenoate + H(+)</text>
        <dbReference type="Rhea" id="RHEA:52072"/>
        <dbReference type="ChEBI" id="CHEBI:15377"/>
        <dbReference type="ChEBI" id="CHEBI:15378"/>
        <dbReference type="ChEBI" id="CHEBI:32372"/>
        <dbReference type="ChEBI" id="CHEBI:84201"/>
        <dbReference type="ChEBI" id="CHEBI:136312"/>
    </reaction>
    <physiologicalReaction direction="left-to-right" evidence="16">
        <dbReference type="Rhea" id="RHEA:52073"/>
    </physiologicalReaction>
</comment>
<dbReference type="Bgee" id="ENSORLG00000013521">
    <property type="expression patterns" value="Expressed in pharyngeal gill and 8 other cell types or tissues"/>
</dbReference>
<evidence type="ECO:0000256" key="11">
    <source>
        <dbReference type="ARBA" id="ARBA00048701"/>
    </source>
</evidence>
<keyword evidence="5 17" id="KW-1133">Transmembrane helix</keyword>
<dbReference type="HOGENOM" id="CLU_073346_2_0_1"/>
<evidence type="ECO:0000256" key="17">
    <source>
        <dbReference type="SAM" id="Phobius"/>
    </source>
</evidence>
<protein>
    <submittedName>
        <fullName evidence="18">Androgen dependent TFPI regulating protein</fullName>
    </submittedName>
</protein>
<evidence type="ECO:0000256" key="3">
    <source>
        <dbReference type="ARBA" id="ARBA00009300"/>
    </source>
</evidence>
<dbReference type="Ensembl" id="ENSORLT00000016953.2">
    <property type="protein sequence ID" value="ENSORLP00000016952.2"/>
    <property type="gene ID" value="ENSORLG00000013521.2"/>
</dbReference>
<comment type="catalytic activity">
    <reaction evidence="1">
        <text>9-(9Z-hexadecenoyloxy)-octadecanoate + H2O = (9Z)-hexadecenoate + 9-hydroxy-octadecanoate + H(+)</text>
        <dbReference type="Rhea" id="RHEA:52068"/>
        <dbReference type="ChEBI" id="CHEBI:15377"/>
        <dbReference type="ChEBI" id="CHEBI:15378"/>
        <dbReference type="ChEBI" id="CHEBI:32372"/>
        <dbReference type="ChEBI" id="CHEBI:136286"/>
        <dbReference type="ChEBI" id="CHEBI:136309"/>
    </reaction>
    <physiologicalReaction direction="left-to-right" evidence="1">
        <dbReference type="Rhea" id="RHEA:52069"/>
    </physiologicalReaction>
</comment>
<dbReference type="Pfam" id="PF04750">
    <property type="entry name" value="Far-17a_AIG1"/>
    <property type="match status" value="1"/>
</dbReference>
<comment type="catalytic activity">
    <reaction evidence="8">
        <text>13-octadecanoyloxy-octadecanoate + H2O = 13-hydroxy-octadecanoate + octadecanoate + H(+)</text>
        <dbReference type="Rhea" id="RHEA:52084"/>
        <dbReference type="ChEBI" id="CHEBI:15377"/>
        <dbReference type="ChEBI" id="CHEBI:15378"/>
        <dbReference type="ChEBI" id="CHEBI:25629"/>
        <dbReference type="ChEBI" id="CHEBI:136304"/>
        <dbReference type="ChEBI" id="CHEBI:136335"/>
    </reaction>
    <physiologicalReaction direction="left-to-right" evidence="8">
        <dbReference type="Rhea" id="RHEA:52085"/>
    </physiologicalReaction>
</comment>
<feature type="transmembrane region" description="Helical" evidence="17">
    <location>
        <begin position="123"/>
        <end position="142"/>
    </location>
</feature>
<evidence type="ECO:0000256" key="7">
    <source>
        <dbReference type="ARBA" id="ARBA00047368"/>
    </source>
</evidence>
<organism evidence="18 19">
    <name type="scientific">Oryzias latipes</name>
    <name type="common">Japanese rice fish</name>
    <name type="synonym">Japanese killifish</name>
    <dbReference type="NCBI Taxonomy" id="8090"/>
    <lineage>
        <taxon>Eukaryota</taxon>
        <taxon>Metazoa</taxon>
        <taxon>Chordata</taxon>
        <taxon>Craniata</taxon>
        <taxon>Vertebrata</taxon>
        <taxon>Euteleostomi</taxon>
        <taxon>Actinopterygii</taxon>
        <taxon>Neopterygii</taxon>
        <taxon>Teleostei</taxon>
        <taxon>Neoteleostei</taxon>
        <taxon>Acanthomorphata</taxon>
        <taxon>Ovalentaria</taxon>
        <taxon>Atherinomorphae</taxon>
        <taxon>Beloniformes</taxon>
        <taxon>Adrianichthyidae</taxon>
        <taxon>Oryziinae</taxon>
        <taxon>Oryzias</taxon>
    </lineage>
</organism>
<feature type="transmembrane region" description="Helical" evidence="17">
    <location>
        <begin position="82"/>
        <end position="103"/>
    </location>
</feature>
<sequence>MAATTELTVKAAYHISAFSWYAFIVNCLAAKDGEDLPAGIFVYGGPWKYLTFLNLVSLSAALFSSCLFPGKQTESPLKKCNDFLFSVFGFPVGMFVVLLFWTIFAYDRELVYPASIDSFFPPWINHAMHTFVLPISLGELLVQPHTYPQQKHALAALTLVGLAYLSWILWVYVSVGVWVYPLLGHFSPAGLAAFFFFNMSVVTLLYTLGDKLNSLVWSKKQSSQKSRQQSLSVNPSLFVLHSRKGKSKLTEPEKRPPLPMSNISNHFCLRRFLYEAQKRPIYYCKISETFNESQ</sequence>
<comment type="catalytic activity">
    <reaction evidence="7">
        <text>12-hexadecanoyloxy-octadecanoate + H2O = 12-hydroxyoctadecanoate + hexadecanoate + H(+)</text>
        <dbReference type="Rhea" id="RHEA:52056"/>
        <dbReference type="ChEBI" id="CHEBI:7896"/>
        <dbReference type="ChEBI" id="CHEBI:15377"/>
        <dbReference type="ChEBI" id="CHEBI:15378"/>
        <dbReference type="ChEBI" id="CHEBI:83677"/>
        <dbReference type="ChEBI" id="CHEBI:84201"/>
    </reaction>
    <physiologicalReaction direction="left-to-right" evidence="7">
        <dbReference type="Rhea" id="RHEA:52057"/>
    </physiologicalReaction>
</comment>
<evidence type="ECO:0000313" key="18">
    <source>
        <dbReference type="Ensembl" id="ENSORLP00000016952.2"/>
    </source>
</evidence>